<evidence type="ECO:0008006" key="7">
    <source>
        <dbReference type="Google" id="ProtNLM"/>
    </source>
</evidence>
<accession>A0A0L0CM02</accession>
<gene>
    <name evidence="5" type="ORF">FF38_06224</name>
</gene>
<evidence type="ECO:0000313" key="6">
    <source>
        <dbReference type="Proteomes" id="UP000037069"/>
    </source>
</evidence>
<dbReference type="GO" id="GO:0016740">
    <property type="term" value="F:transferase activity"/>
    <property type="evidence" value="ECO:0007669"/>
    <property type="project" value="InterPro"/>
</dbReference>
<dbReference type="Gene3D" id="2.160.10.10">
    <property type="entry name" value="Hexapeptide repeat proteins"/>
    <property type="match status" value="1"/>
</dbReference>
<keyword evidence="6" id="KW-1185">Reference proteome</keyword>
<dbReference type="Proteomes" id="UP000037069">
    <property type="component" value="Unassembled WGS sequence"/>
</dbReference>
<evidence type="ECO:0000256" key="1">
    <source>
        <dbReference type="ARBA" id="ARBA00007274"/>
    </source>
</evidence>
<feature type="non-terminal residue" evidence="5">
    <location>
        <position position="343"/>
    </location>
</feature>
<feature type="non-terminal residue" evidence="5">
    <location>
        <position position="1"/>
    </location>
</feature>
<evidence type="ECO:0000313" key="5">
    <source>
        <dbReference type="EMBL" id="KNC33272.1"/>
    </source>
</evidence>
<organism evidence="5 6">
    <name type="scientific">Lucilia cuprina</name>
    <name type="common">Green bottle fly</name>
    <name type="synonym">Australian sheep blowfly</name>
    <dbReference type="NCBI Taxonomy" id="7375"/>
    <lineage>
        <taxon>Eukaryota</taxon>
        <taxon>Metazoa</taxon>
        <taxon>Ecdysozoa</taxon>
        <taxon>Arthropoda</taxon>
        <taxon>Hexapoda</taxon>
        <taxon>Insecta</taxon>
        <taxon>Pterygota</taxon>
        <taxon>Neoptera</taxon>
        <taxon>Endopterygota</taxon>
        <taxon>Diptera</taxon>
        <taxon>Brachycera</taxon>
        <taxon>Muscomorpha</taxon>
        <taxon>Oestroidea</taxon>
        <taxon>Calliphoridae</taxon>
        <taxon>Luciliinae</taxon>
        <taxon>Lucilia</taxon>
    </lineage>
</organism>
<reference evidence="5 6" key="1">
    <citation type="journal article" date="2015" name="Nat. Commun.">
        <title>Lucilia cuprina genome unlocks parasitic fly biology to underpin future interventions.</title>
        <authorList>
            <person name="Anstead C.A."/>
            <person name="Korhonen P.K."/>
            <person name="Young N.D."/>
            <person name="Hall R.S."/>
            <person name="Jex A.R."/>
            <person name="Murali S.C."/>
            <person name="Hughes D.S."/>
            <person name="Lee S.F."/>
            <person name="Perry T."/>
            <person name="Stroehlein A.J."/>
            <person name="Ansell B.R."/>
            <person name="Breugelmans B."/>
            <person name="Hofmann A."/>
            <person name="Qu J."/>
            <person name="Dugan S."/>
            <person name="Lee S.L."/>
            <person name="Chao H."/>
            <person name="Dinh H."/>
            <person name="Han Y."/>
            <person name="Doddapaneni H.V."/>
            <person name="Worley K.C."/>
            <person name="Muzny D.M."/>
            <person name="Ioannidis P."/>
            <person name="Waterhouse R.M."/>
            <person name="Zdobnov E.M."/>
            <person name="James P.J."/>
            <person name="Bagnall N.H."/>
            <person name="Kotze A.C."/>
            <person name="Gibbs R.A."/>
            <person name="Richards S."/>
            <person name="Batterham P."/>
            <person name="Gasser R.B."/>
        </authorList>
    </citation>
    <scope>NUCLEOTIDE SEQUENCE [LARGE SCALE GENOMIC DNA]</scope>
    <source>
        <strain evidence="5 6">LS</strain>
        <tissue evidence="5">Full body</tissue>
    </source>
</reference>
<dbReference type="SUPFAM" id="SSF53448">
    <property type="entry name" value="Nucleotide-diphospho-sugar transferases"/>
    <property type="match status" value="1"/>
</dbReference>
<comment type="caution">
    <text evidence="5">The sequence shown here is derived from an EMBL/GenBank/DDBJ whole genome shotgun (WGS) entry which is preliminary data.</text>
</comment>
<dbReference type="InterPro" id="IPR050486">
    <property type="entry name" value="Mannose-1P_guanyltransferase"/>
</dbReference>
<evidence type="ECO:0000259" key="3">
    <source>
        <dbReference type="Pfam" id="PF00483"/>
    </source>
</evidence>
<dbReference type="InterPro" id="IPR005835">
    <property type="entry name" value="NTP_transferase_dom"/>
</dbReference>
<dbReference type="Pfam" id="PF00483">
    <property type="entry name" value="NTP_transferase"/>
    <property type="match status" value="1"/>
</dbReference>
<comment type="similarity">
    <text evidence="1">Belongs to the transferase hexapeptide repeat family.</text>
</comment>
<proteinExistence type="inferred from homology"/>
<dbReference type="Pfam" id="PF25087">
    <property type="entry name" value="GMPPB_C"/>
    <property type="match status" value="1"/>
</dbReference>
<dbReference type="InterPro" id="IPR029044">
    <property type="entry name" value="Nucleotide-diphossugar_trans"/>
</dbReference>
<dbReference type="OrthoDB" id="285674at2759"/>
<feature type="domain" description="Mannose-1-phosphate guanyltransferase C-terminal" evidence="4">
    <location>
        <begin position="134"/>
        <end position="205"/>
    </location>
</feature>
<protein>
    <recommendedName>
        <fullName evidence="7">Nucleotidyl transferase domain-containing protein</fullName>
    </recommendedName>
</protein>
<feature type="domain" description="Nucleotidyl transferase" evidence="3">
    <location>
        <begin position="18"/>
        <end position="64"/>
    </location>
</feature>
<dbReference type="STRING" id="7375.A0A0L0CM02"/>
<dbReference type="PANTHER" id="PTHR22572">
    <property type="entry name" value="SUGAR-1-PHOSPHATE GUANYL TRANSFERASE"/>
    <property type="match status" value="1"/>
</dbReference>
<evidence type="ECO:0000256" key="2">
    <source>
        <dbReference type="SAM" id="MobiDB-lite"/>
    </source>
</evidence>
<feature type="region of interest" description="Disordered" evidence="2">
    <location>
        <begin position="1"/>
        <end position="20"/>
    </location>
</feature>
<evidence type="ECO:0000259" key="4">
    <source>
        <dbReference type="Pfam" id="PF25087"/>
    </source>
</evidence>
<dbReference type="Gene3D" id="3.90.550.10">
    <property type="entry name" value="Spore Coat Polysaccharide Biosynthesis Protein SpsA, Chain A"/>
    <property type="match status" value="1"/>
</dbReference>
<dbReference type="InterPro" id="IPR018357">
    <property type="entry name" value="Hexapep_transf_CS"/>
</dbReference>
<dbReference type="InterPro" id="IPR056729">
    <property type="entry name" value="GMPPB_C"/>
</dbReference>
<dbReference type="GO" id="GO:0005634">
    <property type="term" value="C:nucleus"/>
    <property type="evidence" value="ECO:0007669"/>
    <property type="project" value="UniProtKB-SubCell"/>
</dbReference>
<dbReference type="PROSITE" id="PS00101">
    <property type="entry name" value="HEXAPEP_TRANSFERASES"/>
    <property type="match status" value="1"/>
</dbReference>
<name>A0A0L0CM02_LUCCU</name>
<dbReference type="AlphaFoldDB" id="A0A0L0CM02"/>
<sequence length="343" mass="37734">VNFGSIITADASNDGDSDDSTKVVHFVEKPDEPLSSLVNGGVYLLSTNVFDLIAKAKANHLSKEAVYEDFDDDLLPIETEVLPQLADNGDLYVYTTIAFWRQVKEAPSALVANKLKLDQAAEETPELSTKGENIKGNVFIDSSAKIDPTAKIGPNVTIGPNVKIGPGARVRDSVILAKTVVKDDSVIIDSIICPNVKIGRWLGIDYLLTMCGISSPSSIYPPSTKEDLLKLIGTIENSTPTHSNPSNKFPTRSILYIFLDCAQEIEGIEKYFVEEMWIPNSEYSLVSSIWNLDQGNVKAALNLLGEPWVDNSTEFLHEYFVQAIYRSDLESVSSYMACFPELE</sequence>
<dbReference type="EMBL" id="JRES01000208">
    <property type="protein sequence ID" value="KNC33272.1"/>
    <property type="molecule type" value="Genomic_DNA"/>
</dbReference>